<sequence length="125" mass="13999">MAQINFLCYLSQANDRNVTLTPIAFVTLPSAIMSTTDQADSHLSTESPCTTTDSTTEKSLSLPYNPVPPPHGPDRRYILNPKQCSRQEMARTHASRGRIPQQRVLTDPENRLRDEFSRMGIVSLP</sequence>
<gene>
    <name evidence="2" type="ORF">E1B28_007912</name>
</gene>
<protein>
    <submittedName>
        <fullName evidence="2">Uncharacterized protein</fullName>
    </submittedName>
</protein>
<comment type="caution">
    <text evidence="2">The sequence shown here is derived from an EMBL/GenBank/DDBJ whole genome shotgun (WGS) entry which is preliminary data.</text>
</comment>
<dbReference type="KEGG" id="more:E1B28_007912"/>
<keyword evidence="3" id="KW-1185">Reference proteome</keyword>
<feature type="compositionally biased region" description="Low complexity" evidence="1">
    <location>
        <begin position="44"/>
        <end position="61"/>
    </location>
</feature>
<feature type="region of interest" description="Disordered" evidence="1">
    <location>
        <begin position="36"/>
        <end position="110"/>
    </location>
</feature>
<evidence type="ECO:0000256" key="1">
    <source>
        <dbReference type="SAM" id="MobiDB-lite"/>
    </source>
</evidence>
<dbReference type="Proteomes" id="UP001049176">
    <property type="component" value="Chromosome 4"/>
</dbReference>
<dbReference type="RefSeq" id="XP_043010780.1">
    <property type="nucleotide sequence ID" value="XM_043152694.1"/>
</dbReference>
<dbReference type="AlphaFoldDB" id="A0A9P7UUH8"/>
<evidence type="ECO:0000313" key="3">
    <source>
        <dbReference type="Proteomes" id="UP001049176"/>
    </source>
</evidence>
<name>A0A9P7UUH8_9AGAR</name>
<dbReference type="EMBL" id="CM032184">
    <property type="protein sequence ID" value="KAG7094310.1"/>
    <property type="molecule type" value="Genomic_DNA"/>
</dbReference>
<organism evidence="2 3">
    <name type="scientific">Marasmius oreades</name>
    <name type="common">fairy-ring Marasmius</name>
    <dbReference type="NCBI Taxonomy" id="181124"/>
    <lineage>
        <taxon>Eukaryota</taxon>
        <taxon>Fungi</taxon>
        <taxon>Dikarya</taxon>
        <taxon>Basidiomycota</taxon>
        <taxon>Agaricomycotina</taxon>
        <taxon>Agaricomycetes</taxon>
        <taxon>Agaricomycetidae</taxon>
        <taxon>Agaricales</taxon>
        <taxon>Marasmiineae</taxon>
        <taxon>Marasmiaceae</taxon>
        <taxon>Marasmius</taxon>
    </lineage>
</organism>
<dbReference type="GeneID" id="66076988"/>
<accession>A0A9P7UUH8</accession>
<reference evidence="2" key="1">
    <citation type="journal article" date="2021" name="Genome Biol. Evol.">
        <title>The assembled and annotated genome of the fairy-ring fungus Marasmius oreades.</title>
        <authorList>
            <person name="Hiltunen M."/>
            <person name="Ament-Velasquez S.L."/>
            <person name="Johannesson H."/>
        </authorList>
    </citation>
    <scope>NUCLEOTIDE SEQUENCE</scope>
    <source>
        <strain evidence="2">03SP1</strain>
    </source>
</reference>
<proteinExistence type="predicted"/>
<evidence type="ECO:0000313" key="2">
    <source>
        <dbReference type="EMBL" id="KAG7094310.1"/>
    </source>
</evidence>